<accession>A0A5L8QPU4</accession>
<dbReference type="EMBL" id="AABQDW010000005">
    <property type="protein sequence ID" value="EAI5407869.1"/>
    <property type="molecule type" value="Genomic_DNA"/>
</dbReference>
<evidence type="ECO:0000313" key="3">
    <source>
        <dbReference type="EMBL" id="EAK0467842.1"/>
    </source>
</evidence>
<sequence length="347" mass="40190">MKKIFVVLFVLLVSLFSQEIEFSDERGNLIKLEKPASRVISFPIPLASFSISVDNNADKLVSIHPLAKIAIQNGILGRIFPKTLDLQTNAVGSNFVPNVEEVIRLKPDIVFQWAHMSQKIVEPLQKIGINLVLLDYGDEKNAINWFKIIGKAYDLEHKVETILKNRSFVENQITTSLKNIRNRPKVLYFLRYKQAFLVSGKQTYQDYNIKLAGGINVASHIGQKTVNLEQILLYNPDIVLLNNFEQDLSPEDIYSNKFLKHINAVKNRAVYKIPFGSERWDPPSQESHLSWIWLNKIFYGKSSLNLKKEMMNSYNIFYNYNLNDSEILSILHYEKNKNSRYYEDILE</sequence>
<name>A0A5L8QPU4_CAMFE</name>
<evidence type="ECO:0000259" key="1">
    <source>
        <dbReference type="PROSITE" id="PS50983"/>
    </source>
</evidence>
<dbReference type="InterPro" id="IPR002491">
    <property type="entry name" value="ABC_transptr_periplasmic_BD"/>
</dbReference>
<dbReference type="GO" id="GO:0071281">
    <property type="term" value="P:cellular response to iron ion"/>
    <property type="evidence" value="ECO:0007669"/>
    <property type="project" value="TreeGrafter"/>
</dbReference>
<dbReference type="InterPro" id="IPR050902">
    <property type="entry name" value="ABC_Transporter_SBP"/>
</dbReference>
<dbReference type="AlphaFoldDB" id="A0A5L8QPU4"/>
<organism evidence="3">
    <name type="scientific">Campylobacter fetus</name>
    <dbReference type="NCBI Taxonomy" id="196"/>
    <lineage>
        <taxon>Bacteria</taxon>
        <taxon>Pseudomonadati</taxon>
        <taxon>Campylobacterota</taxon>
        <taxon>Epsilonproteobacteria</taxon>
        <taxon>Campylobacterales</taxon>
        <taxon>Campylobacteraceae</taxon>
        <taxon>Campylobacter</taxon>
    </lineage>
</organism>
<dbReference type="PANTHER" id="PTHR30535">
    <property type="entry name" value="VITAMIN B12-BINDING PROTEIN"/>
    <property type="match status" value="1"/>
</dbReference>
<dbReference type="PANTHER" id="PTHR30535:SF34">
    <property type="entry name" value="MOLYBDATE-BINDING PROTEIN MOLA"/>
    <property type="match status" value="1"/>
</dbReference>
<feature type="domain" description="Fe/B12 periplasmic-binding" evidence="1">
    <location>
        <begin position="38"/>
        <end position="302"/>
    </location>
</feature>
<dbReference type="Gene3D" id="1.20.58.2180">
    <property type="match status" value="1"/>
</dbReference>
<protein>
    <submittedName>
        <fullName evidence="3">Iron ABC transporter substrate-binding protein</fullName>
    </submittedName>
</protein>
<dbReference type="PROSITE" id="PS50983">
    <property type="entry name" value="FE_B12_PBP"/>
    <property type="match status" value="1"/>
</dbReference>
<reference evidence="3 4" key="1">
    <citation type="submission" date="2018-05" db="EMBL/GenBank/DDBJ databases">
        <authorList>
            <consortium name="PulseNet: The National Subtyping Network for Foodborne Disease Surveillance"/>
            <person name="Tarr C.L."/>
            <person name="Trees E."/>
            <person name="Katz L.S."/>
            <person name="Carleton-Romer H.A."/>
            <person name="Stroika S."/>
            <person name="Kucerova Z."/>
            <person name="Roache K.F."/>
            <person name="Sabol A.L."/>
            <person name="Besser J."/>
            <person name="Gerner-Smidt P."/>
        </authorList>
    </citation>
    <scope>NUCLEOTIDE SEQUENCE</scope>
    <source>
        <strain evidence="2 4">2016D-0221</strain>
        <strain evidence="3">D4313</strain>
    </source>
</reference>
<evidence type="ECO:0000313" key="2">
    <source>
        <dbReference type="EMBL" id="EAI5407869.1"/>
    </source>
</evidence>
<gene>
    <name evidence="3" type="ORF">AAH24_00440</name>
    <name evidence="2" type="ORF">BVH53_04055</name>
</gene>
<dbReference type="Gene3D" id="3.40.50.1980">
    <property type="entry name" value="Nitrogenase molybdenum iron protein domain"/>
    <property type="match status" value="2"/>
</dbReference>
<comment type="caution">
    <text evidence="3">The sequence shown here is derived from an EMBL/GenBank/DDBJ whole genome shotgun (WGS) entry which is preliminary data.</text>
</comment>
<evidence type="ECO:0000313" key="4">
    <source>
        <dbReference type="Proteomes" id="UP000557842"/>
    </source>
</evidence>
<dbReference type="SUPFAM" id="SSF53807">
    <property type="entry name" value="Helical backbone' metal receptor"/>
    <property type="match status" value="1"/>
</dbReference>
<dbReference type="Proteomes" id="UP000557842">
    <property type="component" value="Unassembled WGS sequence"/>
</dbReference>
<proteinExistence type="predicted"/>
<dbReference type="EMBL" id="AACCXM010000001">
    <property type="protein sequence ID" value="EAK0467842.1"/>
    <property type="molecule type" value="Genomic_DNA"/>
</dbReference>
<dbReference type="RefSeq" id="WP_065844054.1">
    <property type="nucleotide sequence ID" value="NZ_AABUZP020000005.1"/>
</dbReference>
<dbReference type="Pfam" id="PF01497">
    <property type="entry name" value="Peripla_BP_2"/>
    <property type="match status" value="1"/>
</dbReference>